<feature type="transmembrane region" description="Helical" evidence="1">
    <location>
        <begin position="30"/>
        <end position="48"/>
    </location>
</feature>
<dbReference type="EMBL" id="CP003837">
    <property type="protein sequence ID" value="AGH46489.1"/>
    <property type="molecule type" value="Genomic_DNA"/>
</dbReference>
<keyword evidence="1" id="KW-0812">Transmembrane</keyword>
<feature type="transmembrane region" description="Helical" evidence="1">
    <location>
        <begin position="88"/>
        <end position="107"/>
    </location>
</feature>
<sequence length="118" mass="12645">MHRATKAALISAIIFPGCGHFYLKSKLRGAAFALFASGCMYVLISYAAKIANDISDRILSGDIPLDINSLMAEITSQLYGSADETQNIATFLLLGCWGIAIIDAFILGRKLAKPAETC</sequence>
<dbReference type="eggNOG" id="ENOG5033C43">
    <property type="taxonomic scope" value="Bacteria"/>
</dbReference>
<keyword evidence="1" id="KW-0472">Membrane</keyword>
<dbReference type="PATRIC" id="fig|1129794.4.peg.4368"/>
<proteinExistence type="predicted"/>
<dbReference type="RefSeq" id="WP_007641019.1">
    <property type="nucleotide sequence ID" value="NC_020514.1"/>
</dbReference>
<name>K7AA48_9ALTE</name>
<protein>
    <submittedName>
        <fullName evidence="2">Uncharacterized protein</fullName>
    </submittedName>
</protein>
<accession>K7AA48</accession>
<gene>
    <name evidence="2" type="ORF">C427_4387</name>
</gene>
<organism evidence="2 3">
    <name type="scientific">Paraglaciecola psychrophila 170</name>
    <dbReference type="NCBI Taxonomy" id="1129794"/>
    <lineage>
        <taxon>Bacteria</taxon>
        <taxon>Pseudomonadati</taxon>
        <taxon>Pseudomonadota</taxon>
        <taxon>Gammaproteobacteria</taxon>
        <taxon>Alteromonadales</taxon>
        <taxon>Alteromonadaceae</taxon>
        <taxon>Paraglaciecola</taxon>
    </lineage>
</organism>
<keyword evidence="1" id="KW-1133">Transmembrane helix</keyword>
<dbReference type="HOGENOM" id="CLU_157099_0_0_6"/>
<dbReference type="OrthoDB" id="8704084at2"/>
<dbReference type="AlphaFoldDB" id="K7AA48"/>
<reference evidence="2 3" key="1">
    <citation type="journal article" date="2013" name="Genome Announc.">
        <title>Complete Genome Sequence of Glaciecola psychrophila Strain 170T.</title>
        <authorList>
            <person name="Yin J."/>
            <person name="Chen J."/>
            <person name="Liu G."/>
            <person name="Yu Y."/>
            <person name="Song L."/>
            <person name="Wang X."/>
            <person name="Qu X."/>
        </authorList>
    </citation>
    <scope>NUCLEOTIDE SEQUENCE [LARGE SCALE GENOMIC DNA]</scope>
    <source>
        <strain evidence="2 3">170</strain>
    </source>
</reference>
<dbReference type="Proteomes" id="UP000011864">
    <property type="component" value="Chromosome"/>
</dbReference>
<evidence type="ECO:0000313" key="2">
    <source>
        <dbReference type="EMBL" id="AGH46489.1"/>
    </source>
</evidence>
<evidence type="ECO:0000313" key="3">
    <source>
        <dbReference type="Proteomes" id="UP000011864"/>
    </source>
</evidence>
<dbReference type="KEGG" id="gps:C427_4387"/>
<keyword evidence="3" id="KW-1185">Reference proteome</keyword>
<evidence type="ECO:0000256" key="1">
    <source>
        <dbReference type="SAM" id="Phobius"/>
    </source>
</evidence>